<evidence type="ECO:0000256" key="6">
    <source>
        <dbReference type="SAM" id="Phobius"/>
    </source>
</evidence>
<dbReference type="EMBL" id="LR899875">
    <property type="protein sequence ID" value="CAD7243047.1"/>
    <property type="molecule type" value="Genomic_DNA"/>
</dbReference>
<keyword evidence="4 6" id="KW-1133">Transmembrane helix</keyword>
<dbReference type="Proteomes" id="UP000677054">
    <property type="component" value="Unassembled WGS sequence"/>
</dbReference>
<feature type="transmembrane region" description="Helical" evidence="6">
    <location>
        <begin position="167"/>
        <end position="188"/>
    </location>
</feature>
<dbReference type="InterPro" id="IPR012926">
    <property type="entry name" value="TMEM120A/B"/>
</dbReference>
<evidence type="ECO:0000256" key="3">
    <source>
        <dbReference type="ARBA" id="ARBA00022692"/>
    </source>
</evidence>
<comment type="similarity">
    <text evidence="2">Belongs to the TMEM120 family.</text>
</comment>
<dbReference type="Pfam" id="PF07851">
    <property type="entry name" value="TMEM120A-B"/>
    <property type="match status" value="1"/>
</dbReference>
<dbReference type="PANTHER" id="PTHR21433">
    <property type="entry name" value="TRANSMEMBRANE PROTEIN INDUCED BY TUMOR NECROSIS FACTOR ALPHA"/>
    <property type="match status" value="1"/>
</dbReference>
<feature type="transmembrane region" description="Helical" evidence="6">
    <location>
        <begin position="141"/>
        <end position="161"/>
    </location>
</feature>
<sequence>MSAEQKSLPVGDVDSIIEASERDWTEVSEEYRILQDIHQEYITKLEELSELQGRCEKELKHQRYRLGQIKSSLKKVKGSESNERRENLEKDIMRREAQLTKVQGSLPQPNGRYLSVILGSVNVSIINRDHKFRYKEEYEKFKLTVTVIALVIATIGLFTNYRVLDLAFTFLLVWYYCTLTIRESILIVNGSRIKGWWRTHHFLSTAIAGILLIWPDGEPYQLFRRLFMAFNVYIGIVQYLQYQYQRGCLYRLHSLGYRPTMDITIEGFHSWMWMGLSFLLPFLYIGYFFQLYLSYTLYVLSGHPEAPWQVKKHSGFFNSYTPLSAGALRYRYTLIRLYTG</sequence>
<feature type="transmembrane region" description="Helical" evidence="6">
    <location>
        <begin position="226"/>
        <end position="242"/>
    </location>
</feature>
<evidence type="ECO:0000256" key="4">
    <source>
        <dbReference type="ARBA" id="ARBA00022989"/>
    </source>
</evidence>
<keyword evidence="5 6" id="KW-0472">Membrane</keyword>
<dbReference type="GO" id="GO:0016020">
    <property type="term" value="C:membrane"/>
    <property type="evidence" value="ECO:0007669"/>
    <property type="project" value="UniProtKB-SubCell"/>
</dbReference>
<dbReference type="OrthoDB" id="2015098at2759"/>
<evidence type="ECO:0000256" key="5">
    <source>
        <dbReference type="ARBA" id="ARBA00023136"/>
    </source>
</evidence>
<name>A0A7R8XB31_9CRUS</name>
<feature type="transmembrane region" description="Helical" evidence="6">
    <location>
        <begin position="271"/>
        <end position="293"/>
    </location>
</feature>
<dbReference type="PANTHER" id="PTHR21433:SF0">
    <property type="entry name" value="TRANSMEMBRANE PROTEIN 120 HOMOLOG"/>
    <property type="match status" value="1"/>
</dbReference>
<evidence type="ECO:0000256" key="2">
    <source>
        <dbReference type="ARBA" id="ARBA00009700"/>
    </source>
</evidence>
<reference evidence="7" key="1">
    <citation type="submission" date="2020-11" db="EMBL/GenBank/DDBJ databases">
        <authorList>
            <person name="Tran Van P."/>
        </authorList>
    </citation>
    <scope>NUCLEOTIDE SEQUENCE</scope>
</reference>
<dbReference type="EMBL" id="CAJPEV010000358">
    <property type="protein sequence ID" value="CAG0884417.1"/>
    <property type="molecule type" value="Genomic_DNA"/>
</dbReference>
<evidence type="ECO:0000313" key="7">
    <source>
        <dbReference type="EMBL" id="CAD7243047.1"/>
    </source>
</evidence>
<proteinExistence type="inferred from homology"/>
<gene>
    <name evidence="7" type="ORF">DSTB1V02_LOCUS2984</name>
</gene>
<evidence type="ECO:0000256" key="1">
    <source>
        <dbReference type="ARBA" id="ARBA00004141"/>
    </source>
</evidence>
<dbReference type="AlphaFoldDB" id="A0A7R8XB31"/>
<keyword evidence="8" id="KW-1185">Reference proteome</keyword>
<keyword evidence="3 6" id="KW-0812">Transmembrane</keyword>
<accession>A0A7R8XB31</accession>
<comment type="subcellular location">
    <subcellularLocation>
        <location evidence="1">Membrane</location>
        <topology evidence="1">Multi-pass membrane protein</topology>
    </subcellularLocation>
</comment>
<evidence type="ECO:0008006" key="9">
    <source>
        <dbReference type="Google" id="ProtNLM"/>
    </source>
</evidence>
<protein>
    <recommendedName>
        <fullName evidence="9">Transmembrane protein 120A</fullName>
    </recommendedName>
</protein>
<evidence type="ECO:0000313" key="8">
    <source>
        <dbReference type="Proteomes" id="UP000677054"/>
    </source>
</evidence>
<organism evidence="7">
    <name type="scientific">Darwinula stevensoni</name>
    <dbReference type="NCBI Taxonomy" id="69355"/>
    <lineage>
        <taxon>Eukaryota</taxon>
        <taxon>Metazoa</taxon>
        <taxon>Ecdysozoa</taxon>
        <taxon>Arthropoda</taxon>
        <taxon>Crustacea</taxon>
        <taxon>Oligostraca</taxon>
        <taxon>Ostracoda</taxon>
        <taxon>Podocopa</taxon>
        <taxon>Podocopida</taxon>
        <taxon>Darwinulocopina</taxon>
        <taxon>Darwinuloidea</taxon>
        <taxon>Darwinulidae</taxon>
        <taxon>Darwinula</taxon>
    </lineage>
</organism>
<feature type="transmembrane region" description="Helical" evidence="6">
    <location>
        <begin position="195"/>
        <end position="214"/>
    </location>
</feature>